<keyword evidence="1" id="KW-1133">Transmembrane helix</keyword>
<dbReference type="STRING" id="1150368.SAMN02927921_03259"/>
<protein>
    <recommendedName>
        <fullName evidence="4">DUF3810 domain-containing protein</fullName>
    </recommendedName>
</protein>
<evidence type="ECO:0008006" key="4">
    <source>
        <dbReference type="Google" id="ProtNLM"/>
    </source>
</evidence>
<name>A0A1K1R7T3_9FLAO</name>
<keyword evidence="1" id="KW-0472">Membrane</keyword>
<dbReference type="Pfam" id="PF12725">
    <property type="entry name" value="DUF3810"/>
    <property type="match status" value="1"/>
</dbReference>
<reference evidence="2 3" key="1">
    <citation type="submission" date="2016-11" db="EMBL/GenBank/DDBJ databases">
        <authorList>
            <person name="Jaros S."/>
            <person name="Januszkiewicz K."/>
            <person name="Wedrychowicz H."/>
        </authorList>
    </citation>
    <scope>NUCLEOTIDE SEQUENCE [LARGE SCALE GENOMIC DNA]</scope>
    <source>
        <strain evidence="2 3">CGMCC 1.12145</strain>
    </source>
</reference>
<dbReference type="EMBL" id="FPJE01000020">
    <property type="protein sequence ID" value="SFW68085.1"/>
    <property type="molecule type" value="Genomic_DNA"/>
</dbReference>
<proteinExistence type="predicted"/>
<gene>
    <name evidence="2" type="ORF">SAMN02927921_03259</name>
</gene>
<organism evidence="2 3">
    <name type="scientific">Sinomicrobium oceani</name>
    <dbReference type="NCBI Taxonomy" id="1150368"/>
    <lineage>
        <taxon>Bacteria</taxon>
        <taxon>Pseudomonadati</taxon>
        <taxon>Bacteroidota</taxon>
        <taxon>Flavobacteriia</taxon>
        <taxon>Flavobacteriales</taxon>
        <taxon>Flavobacteriaceae</taxon>
        <taxon>Sinomicrobium</taxon>
    </lineage>
</organism>
<sequence>MSDKMKTILALSVIPQIIVVKLLARVPDFVAQYYSNGIYPLIAKACRYTLGWIPFSVGDILYMLAGIFIIRFFICNIRLLRRRPWFFFREILVVIAMLYFTFHLFWGMNYYRPPIHTTLGIGNTYSTGELVDFTEKLITRTNTLQKEITGNDSLAVQLPYTRQDIYEMSVSGYARLATGYPGLSYTPPSIKSSLISLPLTYMGYSGYLNPFTNEAQVNSLRLDYRYPLITCHEEAHQIGFSAENEANFVGYLAATAHDDPYFRFSGYAYMLRYCLNEVFRRDKDRFADLKAKIHPGILSNYEEVALFWSTYENPAEPLFKNTFNAYLKANNQADGIRTYSYVVALLVNYHKEHPL</sequence>
<accession>A0A1K1R7T3</accession>
<evidence type="ECO:0000313" key="3">
    <source>
        <dbReference type="Proteomes" id="UP000182248"/>
    </source>
</evidence>
<dbReference type="OrthoDB" id="1048788at2"/>
<dbReference type="Proteomes" id="UP000182248">
    <property type="component" value="Unassembled WGS sequence"/>
</dbReference>
<dbReference type="AlphaFoldDB" id="A0A1K1R7T3"/>
<evidence type="ECO:0000313" key="2">
    <source>
        <dbReference type="EMBL" id="SFW68085.1"/>
    </source>
</evidence>
<dbReference type="InterPro" id="IPR024294">
    <property type="entry name" value="DUF3810"/>
</dbReference>
<keyword evidence="3" id="KW-1185">Reference proteome</keyword>
<feature type="transmembrane region" description="Helical" evidence="1">
    <location>
        <begin position="48"/>
        <end position="74"/>
    </location>
</feature>
<feature type="transmembrane region" description="Helical" evidence="1">
    <location>
        <begin position="86"/>
        <end position="106"/>
    </location>
</feature>
<evidence type="ECO:0000256" key="1">
    <source>
        <dbReference type="SAM" id="Phobius"/>
    </source>
</evidence>
<keyword evidence="1" id="KW-0812">Transmembrane</keyword>